<dbReference type="OrthoDB" id="10249694at2759"/>
<reference evidence="3 4" key="1">
    <citation type="submission" date="2019-05" db="EMBL/GenBank/DDBJ databases">
        <title>The compact genome of Giardia muris reveals important steps in the evolution of intestinal protozoan parasites.</title>
        <authorList>
            <person name="Xu F."/>
            <person name="Jimenez-Gonzalez A."/>
            <person name="Einarsson E."/>
            <person name="Astvaldsson A."/>
            <person name="Peirasmaki D."/>
            <person name="Eckmann L."/>
            <person name="Andersson J.O."/>
            <person name="Svard S.G."/>
            <person name="Jerlstrom-Hultqvist J."/>
        </authorList>
    </citation>
    <scope>NUCLEOTIDE SEQUENCE [LARGE SCALE GENOMIC DNA]</scope>
    <source>
        <strain evidence="3 4">Roberts-Thomson</strain>
    </source>
</reference>
<dbReference type="Gene3D" id="1.25.40.20">
    <property type="entry name" value="Ankyrin repeat-containing domain"/>
    <property type="match status" value="1"/>
</dbReference>
<dbReference type="PANTHER" id="PTHR24120">
    <property type="entry name" value="GH07239P"/>
    <property type="match status" value="1"/>
</dbReference>
<evidence type="ECO:0000256" key="1">
    <source>
        <dbReference type="PROSITE-ProRule" id="PRU00023"/>
    </source>
</evidence>
<evidence type="ECO:0000256" key="2">
    <source>
        <dbReference type="SAM" id="Coils"/>
    </source>
</evidence>
<dbReference type="PROSITE" id="PS50088">
    <property type="entry name" value="ANK_REPEAT"/>
    <property type="match status" value="2"/>
</dbReference>
<proteinExistence type="predicted"/>
<protein>
    <submittedName>
        <fullName evidence="3">Ankyrin repeat protein 1</fullName>
    </submittedName>
</protein>
<evidence type="ECO:0000313" key="3">
    <source>
        <dbReference type="EMBL" id="TNJ29812.1"/>
    </source>
</evidence>
<keyword evidence="1" id="KW-0040">ANK repeat</keyword>
<keyword evidence="4" id="KW-1185">Reference proteome</keyword>
<dbReference type="SUPFAM" id="SSF48403">
    <property type="entry name" value="Ankyrin repeat"/>
    <property type="match status" value="1"/>
</dbReference>
<dbReference type="EMBL" id="VDLU01000001">
    <property type="protein sequence ID" value="TNJ29812.1"/>
    <property type="molecule type" value="Genomic_DNA"/>
</dbReference>
<keyword evidence="2" id="KW-0175">Coiled coil</keyword>
<dbReference type="Pfam" id="PF12796">
    <property type="entry name" value="Ank_2"/>
    <property type="match status" value="1"/>
</dbReference>
<gene>
    <name evidence="3" type="ORF">GMRT_15487</name>
</gene>
<dbReference type="VEuPathDB" id="GiardiaDB:GMRT_15487"/>
<dbReference type="PANTHER" id="PTHR24120:SF4">
    <property type="entry name" value="GH07239P"/>
    <property type="match status" value="1"/>
</dbReference>
<accession>A0A4Z1SV99</accession>
<dbReference type="Proteomes" id="UP000315496">
    <property type="component" value="Chromosome 1"/>
</dbReference>
<dbReference type="InterPro" id="IPR036770">
    <property type="entry name" value="Ankyrin_rpt-contain_sf"/>
</dbReference>
<evidence type="ECO:0000313" key="4">
    <source>
        <dbReference type="Proteomes" id="UP000315496"/>
    </source>
</evidence>
<feature type="coiled-coil region" evidence="2">
    <location>
        <begin position="158"/>
        <end position="192"/>
    </location>
</feature>
<dbReference type="SMART" id="SM00248">
    <property type="entry name" value="ANK"/>
    <property type="match status" value="5"/>
</dbReference>
<dbReference type="InterPro" id="IPR002110">
    <property type="entry name" value="Ankyrin_rpt"/>
</dbReference>
<name>A0A4Z1SV99_GIAMU</name>
<feature type="repeat" description="ANK" evidence="1">
    <location>
        <begin position="125"/>
        <end position="157"/>
    </location>
</feature>
<sequence>MPWNAFQEAAQNGDLELVKKLVKRNARSQDLYGWTALMIATNYGQTEVARFLIEYEVGMQKKDGWSALMFAVQKENEELITALLPHEAGLQTKTGMTALMLATTKRSPRLVELLKDHEQGRYNAEGKTALMIASERGYYEIAKLLDAEGQELEQESPIDVLKGKVQTLKEKLRQKEAEASDLAHLLDNANQALEMIDDPEGLMKQVLTLQAENSTLRNTLRARESDILHLKSLAAGKENEFQELKGMLTVQAKELQDIKETIFDPGRTDQVGPTSGTSALASMRLSRAESKIFCLPCRHLVCCSEENKSLRESVCPTCKASIYKFYVTMPDREKFEVE</sequence>
<dbReference type="Pfam" id="PF00023">
    <property type="entry name" value="Ank"/>
    <property type="match status" value="1"/>
</dbReference>
<feature type="repeat" description="ANK" evidence="1">
    <location>
        <begin position="32"/>
        <end position="64"/>
    </location>
</feature>
<organism evidence="3 4">
    <name type="scientific">Giardia muris</name>
    <dbReference type="NCBI Taxonomy" id="5742"/>
    <lineage>
        <taxon>Eukaryota</taxon>
        <taxon>Metamonada</taxon>
        <taxon>Diplomonadida</taxon>
        <taxon>Hexamitidae</taxon>
        <taxon>Giardiinae</taxon>
        <taxon>Giardia</taxon>
    </lineage>
</organism>
<dbReference type="AlphaFoldDB" id="A0A4Z1SV99"/>
<comment type="caution">
    <text evidence="3">The sequence shown here is derived from an EMBL/GenBank/DDBJ whole genome shotgun (WGS) entry which is preliminary data.</text>
</comment>